<dbReference type="SUPFAM" id="SSF51905">
    <property type="entry name" value="FAD/NAD(P)-binding domain"/>
    <property type="match status" value="1"/>
</dbReference>
<dbReference type="NCBIfam" id="TIGR02734">
    <property type="entry name" value="crtI_fam"/>
    <property type="match status" value="1"/>
</dbReference>
<evidence type="ECO:0000256" key="7">
    <source>
        <dbReference type="ARBA" id="ARBA00023002"/>
    </source>
</evidence>
<comment type="similarity">
    <text evidence="3 9">Belongs to the carotenoid/retinoid oxidoreductase family.</text>
</comment>
<organism evidence="11 12">
    <name type="scientific">Rhodoferax antarcticus ANT.BR</name>
    <dbReference type="NCBI Taxonomy" id="1111071"/>
    <lineage>
        <taxon>Bacteria</taxon>
        <taxon>Pseudomonadati</taxon>
        <taxon>Pseudomonadota</taxon>
        <taxon>Betaproteobacteria</taxon>
        <taxon>Burkholderiales</taxon>
        <taxon>Comamonadaceae</taxon>
        <taxon>Rhodoferax</taxon>
    </lineage>
</organism>
<dbReference type="GO" id="GO:0016117">
    <property type="term" value="P:carotenoid biosynthetic process"/>
    <property type="evidence" value="ECO:0007669"/>
    <property type="project" value="UniProtKB-KW"/>
</dbReference>
<evidence type="ECO:0000256" key="6">
    <source>
        <dbReference type="ARBA" id="ARBA00022827"/>
    </source>
</evidence>
<proteinExistence type="inferred from homology"/>
<dbReference type="InterPro" id="IPR008150">
    <property type="entry name" value="Phytoene_DH_bac_CS"/>
</dbReference>
<dbReference type="PANTHER" id="PTHR43734">
    <property type="entry name" value="PHYTOENE DESATURASE"/>
    <property type="match status" value="1"/>
</dbReference>
<dbReference type="GO" id="GO:0016627">
    <property type="term" value="F:oxidoreductase activity, acting on the CH-CH group of donors"/>
    <property type="evidence" value="ECO:0007669"/>
    <property type="project" value="UniProtKB-ARBA"/>
</dbReference>
<feature type="domain" description="Amine oxidase" evidence="10">
    <location>
        <begin position="21"/>
        <end position="490"/>
    </location>
</feature>
<dbReference type="FunFam" id="3.50.50.60:FF:000378">
    <property type="entry name" value="Phytoene desaturase"/>
    <property type="match status" value="1"/>
</dbReference>
<keyword evidence="6" id="KW-0274">FAD</keyword>
<evidence type="ECO:0000256" key="5">
    <source>
        <dbReference type="ARBA" id="ARBA00022746"/>
    </source>
</evidence>
<protein>
    <recommendedName>
        <fullName evidence="8">Phytoene dehydrogenase</fullName>
    </recommendedName>
</protein>
<comment type="cofactor">
    <cofactor evidence="1">
        <name>FAD</name>
        <dbReference type="ChEBI" id="CHEBI:57692"/>
    </cofactor>
</comment>
<dbReference type="InterPro" id="IPR036188">
    <property type="entry name" value="FAD/NAD-bd_sf"/>
</dbReference>
<dbReference type="RefSeq" id="WP_075587944.1">
    <property type="nucleotide sequence ID" value="NZ_MSYM01000018.1"/>
</dbReference>
<dbReference type="Proteomes" id="UP000185911">
    <property type="component" value="Unassembled WGS sequence"/>
</dbReference>
<dbReference type="PROSITE" id="PS00982">
    <property type="entry name" value="PHYTOENE_DH"/>
    <property type="match status" value="1"/>
</dbReference>
<evidence type="ECO:0000256" key="9">
    <source>
        <dbReference type="RuleBase" id="RU362075"/>
    </source>
</evidence>
<evidence type="ECO:0000256" key="2">
    <source>
        <dbReference type="ARBA" id="ARBA00004829"/>
    </source>
</evidence>
<dbReference type="Gene3D" id="3.50.50.60">
    <property type="entry name" value="FAD/NAD(P)-binding domain"/>
    <property type="match status" value="2"/>
</dbReference>
<dbReference type="InterPro" id="IPR002937">
    <property type="entry name" value="Amino_oxidase"/>
</dbReference>
<name>A0A1Q8YAK1_9BURK</name>
<keyword evidence="5 9" id="KW-0125">Carotenoid biosynthesis</keyword>
<dbReference type="PANTHER" id="PTHR43734:SF3">
    <property type="entry name" value="B-CAROTENE KETOLASE"/>
    <property type="match status" value="1"/>
</dbReference>
<evidence type="ECO:0000259" key="10">
    <source>
        <dbReference type="Pfam" id="PF01593"/>
    </source>
</evidence>
<evidence type="ECO:0000256" key="3">
    <source>
        <dbReference type="ARBA" id="ARBA00006046"/>
    </source>
</evidence>
<comment type="pathway">
    <text evidence="2 9">Carotenoid biosynthesis.</text>
</comment>
<keyword evidence="12" id="KW-1185">Reference proteome</keyword>
<evidence type="ECO:0000256" key="4">
    <source>
        <dbReference type="ARBA" id="ARBA00022630"/>
    </source>
</evidence>
<evidence type="ECO:0000256" key="8">
    <source>
        <dbReference type="ARBA" id="ARBA00031986"/>
    </source>
</evidence>
<dbReference type="EMBL" id="MSYM01000018">
    <property type="protein sequence ID" value="OLP05068.1"/>
    <property type="molecule type" value="Genomic_DNA"/>
</dbReference>
<dbReference type="Pfam" id="PF01593">
    <property type="entry name" value="Amino_oxidase"/>
    <property type="match status" value="1"/>
</dbReference>
<dbReference type="InterPro" id="IPR014105">
    <property type="entry name" value="Carotenoid/retinoid_OxRdtase"/>
</dbReference>
<gene>
    <name evidence="11" type="primary">crtI</name>
    <name evidence="11" type="ORF">BLL52_3888</name>
</gene>
<comment type="caution">
    <text evidence="11">The sequence shown here is derived from an EMBL/GenBank/DDBJ whole genome shotgun (WGS) entry which is preliminary data.</text>
</comment>
<accession>A0A1Q8YAK1</accession>
<reference evidence="11 12" key="1">
    <citation type="submission" date="2017-01" db="EMBL/GenBank/DDBJ databases">
        <title>Genome sequence of Rhodoferax antarcticus ANT.BR, a psychrophilic purple nonsulfur bacterium from an Antarctic microbial mat.</title>
        <authorList>
            <person name="Baker J."/>
            <person name="Riester C."/>
            <person name="Skinner B."/>
            <person name="Newell A."/>
            <person name="Swingley W."/>
            <person name="Madigan M."/>
            <person name="Jung D."/>
            <person name="Asao M."/>
            <person name="Chen M."/>
            <person name="Loughlin P."/>
            <person name="Pan H."/>
            <person name="Lin S."/>
            <person name="Li N."/>
            <person name="Shaw J."/>
            <person name="Prado M."/>
            <person name="Sherman C."/>
            <person name="Li X."/>
            <person name="Tang J."/>
            <person name="Blankenship R."/>
            <person name="Zhao T."/>
            <person name="Touchman J."/>
            <person name="Sattley M."/>
        </authorList>
    </citation>
    <scope>NUCLEOTIDE SEQUENCE [LARGE SCALE GENOMIC DNA]</scope>
    <source>
        <strain evidence="11 12">ANT.BR</strain>
    </source>
</reference>
<keyword evidence="7 9" id="KW-0560">Oxidoreductase</keyword>
<sequence length="514" mass="57077">MQNPNLVLFKPHAIVIGSGFGGLAAAVRLGAKGYRVTVLEKLDAPGGRAYVHRRNGHVFDAGPTIITAPFLLEELWELCGKKLADHVEMRYLKDLFYRIRFDDGTWFDYTGDPEAMRKEVARFSPEDLPGYENFFKEAEVCYRLGYEGMASKAFDSIGDFVEVIPDFLRMGAWKSIYSLVAKHIKNPKLRQVFSFHPLLIGGNPFSVTCAYSLINILERRHGVHWAMGGTGSLINGLVDLIRGQGSQVLMNSEVKQITVEQGLATGVLLANGDKLEADIVVSNGDTAWTYKNLVPAEFRKTWTDRKIERTKSSMGVFVWYFGTNKRFDDVPQHMILLGPRYEGLLTDIFKKHVLADDFSLYLHRPSAHDPAMAPQGCDTFYALSPVPNLASGVDWAQRAEPYRKLIAKYLNDTVLPGFEAHVTESLVTTPLDFQNRLLSYRGAAFGPEPILIQSAWFRPHNRSEDVKNLFMVGASTHPGAGVPGVIGSAKALESVLPDAKSFAPRPVAVAKAEP</sequence>
<dbReference type="AlphaFoldDB" id="A0A1Q8YAK1"/>
<evidence type="ECO:0000313" key="11">
    <source>
        <dbReference type="EMBL" id="OLP05068.1"/>
    </source>
</evidence>
<keyword evidence="4" id="KW-0285">Flavoprotein</keyword>
<evidence type="ECO:0000313" key="12">
    <source>
        <dbReference type="Proteomes" id="UP000185911"/>
    </source>
</evidence>
<dbReference type="STRING" id="81479.RA876_13220"/>
<evidence type="ECO:0000256" key="1">
    <source>
        <dbReference type="ARBA" id="ARBA00001974"/>
    </source>
</evidence>